<dbReference type="PROSITE" id="PS51340">
    <property type="entry name" value="MOSC"/>
    <property type="match status" value="1"/>
</dbReference>
<protein>
    <submittedName>
        <fullName evidence="2">Flavodoxin reductases (Ferredoxin-NADPH reductases) family 1</fullName>
    </submittedName>
</protein>
<organism evidence="2 3">
    <name type="scientific">Arthrobacter rhombi</name>
    <dbReference type="NCBI Taxonomy" id="71253"/>
    <lineage>
        <taxon>Bacteria</taxon>
        <taxon>Bacillati</taxon>
        <taxon>Actinomycetota</taxon>
        <taxon>Actinomycetes</taxon>
        <taxon>Micrococcales</taxon>
        <taxon>Micrococcaceae</taxon>
        <taxon>Arthrobacter</taxon>
    </lineage>
</organism>
<evidence type="ECO:0000259" key="1">
    <source>
        <dbReference type="PROSITE" id="PS51340"/>
    </source>
</evidence>
<dbReference type="RefSeq" id="WP_086995920.1">
    <property type="nucleotide sequence ID" value="NZ_FUHW01000020.1"/>
</dbReference>
<dbReference type="InterPro" id="IPR011037">
    <property type="entry name" value="Pyrv_Knase-like_insert_dom_sf"/>
</dbReference>
<name>A0A1R4FK26_9MICC</name>
<evidence type="ECO:0000313" key="3">
    <source>
        <dbReference type="Proteomes" id="UP000195913"/>
    </source>
</evidence>
<dbReference type="AlphaFoldDB" id="A0A1R4FK26"/>
<feature type="domain" description="MOSC" evidence="1">
    <location>
        <begin position="113"/>
        <end position="272"/>
    </location>
</feature>
<dbReference type="GO" id="GO:0003824">
    <property type="term" value="F:catalytic activity"/>
    <property type="evidence" value="ECO:0007669"/>
    <property type="project" value="InterPro"/>
</dbReference>
<gene>
    <name evidence="2" type="ORF">FM101_04265</name>
</gene>
<sequence>MQQSPKSPPGGTGASIAALYHYPVKGLSPQPLTEVGLRPGQGFPDDRIYALARARGKYAQGTAQNLGKRNFHVLARDFALAGLRSDYSPSTQTITLTRSGTDDGKVVDADLSTPAGRDRLASTVAELLGLASDDVPVVAHEPGRRFPDLLSKGDEEAQAVSIINLASVRELSRIAGTEVNPLRFRANIYLDGLPPWAERQLPGGFLRAGGARLEVFQEIGRCPATEVDPVSSRRDLPVLQLLHDAFGHTNMGVYAQVRTAGTLTEGTAVVSE</sequence>
<dbReference type="Pfam" id="PF03473">
    <property type="entry name" value="MOSC"/>
    <property type="match status" value="1"/>
</dbReference>
<dbReference type="GO" id="GO:0030151">
    <property type="term" value="F:molybdenum ion binding"/>
    <property type="evidence" value="ECO:0007669"/>
    <property type="project" value="InterPro"/>
</dbReference>
<accession>A0A1R4FK26</accession>
<keyword evidence="3" id="KW-1185">Reference proteome</keyword>
<dbReference type="Gene3D" id="2.40.33.20">
    <property type="entry name" value="PK beta-barrel domain-like"/>
    <property type="match status" value="1"/>
</dbReference>
<proteinExistence type="predicted"/>
<evidence type="ECO:0000313" key="2">
    <source>
        <dbReference type="EMBL" id="SJM56112.1"/>
    </source>
</evidence>
<reference evidence="2 3" key="1">
    <citation type="submission" date="2017-02" db="EMBL/GenBank/DDBJ databases">
        <authorList>
            <person name="Peterson S.W."/>
        </authorList>
    </citation>
    <scope>NUCLEOTIDE SEQUENCE [LARGE SCALE GENOMIC DNA]</scope>
    <source>
        <strain evidence="2 3">B Ar 00.02</strain>
    </source>
</reference>
<dbReference type="EMBL" id="FUHW01000020">
    <property type="protein sequence ID" value="SJM56112.1"/>
    <property type="molecule type" value="Genomic_DNA"/>
</dbReference>
<dbReference type="GO" id="GO:0030170">
    <property type="term" value="F:pyridoxal phosphate binding"/>
    <property type="evidence" value="ECO:0007669"/>
    <property type="project" value="InterPro"/>
</dbReference>
<dbReference type="InterPro" id="IPR005302">
    <property type="entry name" value="MoCF_Sase_C"/>
</dbReference>
<dbReference type="Proteomes" id="UP000195913">
    <property type="component" value="Unassembled WGS sequence"/>
</dbReference>
<dbReference type="SUPFAM" id="SSF50800">
    <property type="entry name" value="PK beta-barrel domain-like"/>
    <property type="match status" value="1"/>
</dbReference>